<evidence type="ECO:0000313" key="5">
    <source>
        <dbReference type="Proteomes" id="UP000739180"/>
    </source>
</evidence>
<protein>
    <submittedName>
        <fullName evidence="4">TRAP transporter fused permease subunit</fullName>
    </submittedName>
</protein>
<dbReference type="NCBIfam" id="TIGR02123">
    <property type="entry name" value="TRAP_fused"/>
    <property type="match status" value="1"/>
</dbReference>
<feature type="transmembrane region" description="Helical" evidence="2">
    <location>
        <begin position="36"/>
        <end position="54"/>
    </location>
</feature>
<feature type="transmembrane region" description="Helical" evidence="2">
    <location>
        <begin position="9"/>
        <end position="30"/>
    </location>
</feature>
<dbReference type="PANTHER" id="PTHR43849:SF2">
    <property type="entry name" value="BLL3936 PROTEIN"/>
    <property type="match status" value="1"/>
</dbReference>
<feature type="transmembrane region" description="Helical" evidence="2">
    <location>
        <begin position="523"/>
        <end position="546"/>
    </location>
</feature>
<accession>A0ABY2XMU2</accession>
<keyword evidence="2" id="KW-0812">Transmembrane</keyword>
<feature type="transmembrane region" description="Helical" evidence="2">
    <location>
        <begin position="437"/>
        <end position="454"/>
    </location>
</feature>
<feature type="transmembrane region" description="Helical" evidence="2">
    <location>
        <begin position="390"/>
        <end position="417"/>
    </location>
</feature>
<evidence type="ECO:0000256" key="2">
    <source>
        <dbReference type="SAM" id="Phobius"/>
    </source>
</evidence>
<dbReference type="Proteomes" id="UP000739180">
    <property type="component" value="Unassembled WGS sequence"/>
</dbReference>
<dbReference type="PANTHER" id="PTHR43849">
    <property type="entry name" value="BLL3936 PROTEIN"/>
    <property type="match status" value="1"/>
</dbReference>
<feature type="transmembrane region" description="Helical" evidence="2">
    <location>
        <begin position="164"/>
        <end position="191"/>
    </location>
</feature>
<keyword evidence="1" id="KW-0813">Transport</keyword>
<organism evidence="4 5">
    <name type="scientific">Alloalcanivorax gelatiniphagus</name>
    <dbReference type="NCBI Taxonomy" id="1194167"/>
    <lineage>
        <taxon>Bacteria</taxon>
        <taxon>Pseudomonadati</taxon>
        <taxon>Pseudomonadota</taxon>
        <taxon>Gammaproteobacteria</taxon>
        <taxon>Oceanospirillales</taxon>
        <taxon>Alcanivoracaceae</taxon>
        <taxon>Alloalcanivorax</taxon>
    </lineage>
</organism>
<keyword evidence="2" id="KW-0472">Membrane</keyword>
<name>A0ABY2XMU2_9GAMM</name>
<dbReference type="EMBL" id="VCQT01000027">
    <property type="protein sequence ID" value="TMW13018.1"/>
    <property type="molecule type" value="Genomic_DNA"/>
</dbReference>
<feature type="transmembrane region" description="Helical" evidence="2">
    <location>
        <begin position="589"/>
        <end position="616"/>
    </location>
</feature>
<dbReference type="Pfam" id="PF06808">
    <property type="entry name" value="DctM"/>
    <property type="match status" value="1"/>
</dbReference>
<evidence type="ECO:0000313" key="4">
    <source>
        <dbReference type="EMBL" id="TMW13018.1"/>
    </source>
</evidence>
<feature type="transmembrane region" description="Helical" evidence="2">
    <location>
        <begin position="362"/>
        <end position="378"/>
    </location>
</feature>
<comment type="subcellular location">
    <subcellularLocation>
        <location evidence="1">Cell inner membrane</location>
        <topology evidence="1">Multi-pass membrane protein</topology>
    </subcellularLocation>
</comment>
<sequence length="639" mass="67215">MLTDSSRRLGLAIAVVLAAISIYTSLFGIFDPGYQRPLTFAACVLVAVLVKPLVSLYRPRNGATRCLFWLIDALLVGAVLLAVARFLSFAGAMENMLVDYSRTDQLIALAGVVAVIELARREFGLGLSLFAGVTLLYCLFGDLLPPAVRHAGFSLDQVMQGMWYGFSGVFGAPVAVMIELLFIYIVFGVILEATGAGPALVRMSIRITGRLPGGPAHAAIFASMLFGTMSGSVTANVAGTGAFTIPMIKRRGFSPAFAGAVEAAASTGGQVIPPVMGAAAFMMAQLTGTPYLLICVAALLPALFYVSALFAAVYYEARRLGIEATAEHELPVLTKDDWLRSLMFVAPVLTVILVLAAGRSPAMAGVWATLVAMAFGFINPEIRRRPWSLIVALAGGGVAASRIMIAVGAIGVVIAGMDLTGLGLSFAQMVAGLGEHSLLLSLLLTALGCLVLGMGMPTLPAYLIIVLVMGPALRAFDVPLIAAHLFVLYFGVLSAITPPVALAAFAAAPLADANPMKVAGASVRLTLVGFLVPFLFVFNPSLLLIVDGFNVVDLVWGVLRIVLVIWAVTTGFAGFGGGRLTVLARGLRFVVAALLMMRGTSVELVGLVMAVVILFFDFVPHRRPRWMGQASAPKPLADR</sequence>
<keyword evidence="1" id="KW-1003">Cell membrane</keyword>
<dbReference type="InterPro" id="IPR011853">
    <property type="entry name" value="TRAP_DctM-Dct_fused"/>
</dbReference>
<feature type="transmembrane region" description="Helical" evidence="2">
    <location>
        <begin position="211"/>
        <end position="229"/>
    </location>
</feature>
<feature type="transmembrane region" description="Helical" evidence="2">
    <location>
        <begin position="338"/>
        <end position="356"/>
    </location>
</feature>
<feature type="transmembrane region" description="Helical" evidence="2">
    <location>
        <begin position="125"/>
        <end position="144"/>
    </location>
</feature>
<feature type="transmembrane region" description="Helical" evidence="2">
    <location>
        <begin position="66"/>
        <end position="88"/>
    </location>
</feature>
<comment type="function">
    <text evidence="1">Part of the tripartite ATP-independent periplasmic (TRAP) transport system.</text>
</comment>
<reference evidence="4 5" key="1">
    <citation type="submission" date="2019-05" db="EMBL/GenBank/DDBJ databases">
        <title>Genome of Alcanivorax gelatiniphagus, an oil degrading marine bacteria.</title>
        <authorList>
            <person name="Kwon K.K."/>
        </authorList>
    </citation>
    <scope>NUCLEOTIDE SEQUENCE [LARGE SCALE GENOMIC DNA]</scope>
    <source>
        <strain evidence="4 5">MEBiC 08158</strain>
    </source>
</reference>
<comment type="caution">
    <text evidence="4">The sequence shown here is derived from an EMBL/GenBank/DDBJ whole genome shotgun (WGS) entry which is preliminary data.</text>
</comment>
<feature type="transmembrane region" description="Helical" evidence="2">
    <location>
        <begin position="558"/>
        <end position="577"/>
    </location>
</feature>
<keyword evidence="1" id="KW-0997">Cell inner membrane</keyword>
<feature type="transmembrane region" description="Helical" evidence="2">
    <location>
        <begin position="488"/>
        <end position="511"/>
    </location>
</feature>
<feature type="domain" description="TRAP C4-dicarboxylate transport system permease DctM subunit" evidence="3">
    <location>
        <begin position="112"/>
        <end position="545"/>
    </location>
</feature>
<feature type="transmembrane region" description="Helical" evidence="2">
    <location>
        <begin position="291"/>
        <end position="317"/>
    </location>
</feature>
<keyword evidence="5" id="KW-1185">Reference proteome</keyword>
<keyword evidence="2" id="KW-1133">Transmembrane helix</keyword>
<evidence type="ECO:0000256" key="1">
    <source>
        <dbReference type="RuleBase" id="RU369079"/>
    </source>
</evidence>
<gene>
    <name evidence="4" type="ORF">FGS76_08105</name>
</gene>
<evidence type="ECO:0000259" key="3">
    <source>
        <dbReference type="Pfam" id="PF06808"/>
    </source>
</evidence>
<dbReference type="RefSeq" id="WP_138772122.1">
    <property type="nucleotide sequence ID" value="NZ_JBHSSX010000060.1"/>
</dbReference>
<feature type="transmembrane region" description="Helical" evidence="2">
    <location>
        <begin position="100"/>
        <end position="118"/>
    </location>
</feature>
<proteinExistence type="predicted"/>
<dbReference type="InterPro" id="IPR010656">
    <property type="entry name" value="DctM"/>
</dbReference>